<accession>H8XRJ6</accession>
<dbReference type="Proteomes" id="UP000007599">
    <property type="component" value="Chromosome I"/>
</dbReference>
<dbReference type="PATRIC" id="fig|1094466.5.peg.2467"/>
<organism evidence="1 2">
    <name type="scientific">Flavobacterium indicum (strain DSM 17447 / CIP 109464 / GPTSA100-9)</name>
    <dbReference type="NCBI Taxonomy" id="1094466"/>
    <lineage>
        <taxon>Bacteria</taxon>
        <taxon>Pseudomonadati</taxon>
        <taxon>Bacteroidota</taxon>
        <taxon>Flavobacteriia</taxon>
        <taxon>Flavobacteriales</taxon>
        <taxon>Flavobacteriaceae</taxon>
        <taxon>Flavobacterium</taxon>
    </lineage>
</organism>
<name>H8XRJ6_FLAIG</name>
<reference evidence="2" key="2">
    <citation type="submission" date="2012-03" db="EMBL/GenBank/DDBJ databases">
        <title>Complete genome sequence of Flavobacterium indicum GPTSA100-9T, isolated from warm spring water.</title>
        <authorList>
            <person name="Barbier P."/>
            <person name="Houel A."/>
            <person name="Loux V."/>
            <person name="Poulain J."/>
            <person name="Bernardet J.-F."/>
            <person name="Touchon M."/>
            <person name="Duchaud E."/>
        </authorList>
    </citation>
    <scope>NUCLEOTIDE SEQUENCE [LARGE SCALE GENOMIC DNA]</scope>
    <source>
        <strain evidence="2">DSM 17447 / CIP 109464 / GPTSA100-9</strain>
    </source>
</reference>
<evidence type="ECO:0000313" key="1">
    <source>
        <dbReference type="EMBL" id="CCG54430.1"/>
    </source>
</evidence>
<dbReference type="OrthoDB" id="1449922at2"/>
<dbReference type="STRING" id="1094466.KQS_12625"/>
<evidence type="ECO:0008006" key="3">
    <source>
        <dbReference type="Google" id="ProtNLM"/>
    </source>
</evidence>
<dbReference type="AlphaFoldDB" id="H8XRJ6"/>
<proteinExistence type="predicted"/>
<evidence type="ECO:0000313" key="2">
    <source>
        <dbReference type="Proteomes" id="UP000007599"/>
    </source>
</evidence>
<protein>
    <recommendedName>
        <fullName evidence="3">SprT-like domain-containing protein</fullName>
    </recommendedName>
</protein>
<dbReference type="eggNOG" id="ENOG5030I6C">
    <property type="taxonomic scope" value="Bacteria"/>
</dbReference>
<gene>
    <name evidence="1" type="ordered locus">KQS_12625</name>
</gene>
<sequence>MKSKAEIVQLLQTYHELGQTEQAALFLIDEFELNQPNFARILLREKADPSYILFTAEGEIGEPISIRIPENAFEFQFELMINLLAHEMVHVIQKSKLYSIQIREEREWQAYYEMCFHKLFPKVPNASKGHRLFFANKALEYYNRMPKDGELQQKYANQKVEIERFIASLSK</sequence>
<dbReference type="HOGENOM" id="CLU_1575706_0_0_10"/>
<dbReference type="EMBL" id="HE774682">
    <property type="protein sequence ID" value="CCG54430.1"/>
    <property type="molecule type" value="Genomic_DNA"/>
</dbReference>
<dbReference type="KEGG" id="fin:KQS_12625"/>
<reference evidence="1 2" key="1">
    <citation type="journal article" date="2012" name="J. Bacteriol.">
        <title>Complete Genome Sequence of Flavobacterium indicum GPSTA100-9T, Isolated from Warm Spring Water.</title>
        <authorList>
            <person name="Barbier P."/>
            <person name="Houel A."/>
            <person name="Loux V."/>
            <person name="Poulain J."/>
            <person name="Bernardet J.F."/>
            <person name="Touchon M."/>
            <person name="Duchaud E."/>
        </authorList>
    </citation>
    <scope>NUCLEOTIDE SEQUENCE [LARGE SCALE GENOMIC DNA]</scope>
    <source>
        <strain evidence="2">DSM 17447 / CIP 109464 / GPTSA100-9</strain>
    </source>
</reference>
<keyword evidence="2" id="KW-1185">Reference proteome</keyword>
<dbReference type="RefSeq" id="WP_014389548.1">
    <property type="nucleotide sequence ID" value="NC_017025.1"/>
</dbReference>